<dbReference type="Pfam" id="PF23610">
    <property type="entry name" value="VWA7_4"/>
    <property type="match status" value="1"/>
</dbReference>
<dbReference type="InterPro" id="IPR057615">
    <property type="entry name" value="Ig_VWA7"/>
</dbReference>
<feature type="domain" description="VWA7 beta-sandwich" evidence="8">
    <location>
        <begin position="619"/>
        <end position="729"/>
    </location>
</feature>
<evidence type="ECO:0000259" key="9">
    <source>
        <dbReference type="Pfam" id="PF23619"/>
    </source>
</evidence>
<evidence type="ECO:0000256" key="6">
    <source>
        <dbReference type="SAM" id="SignalP"/>
    </source>
</evidence>
<sequence>MDHPLDCFGRLLWLLMLVHLPLQNVHGFFPNIWYRGVSFSWGSITHQDMTEDAILNITVRLFSEISHPTKRKHIQEEDFKGKTLLADDIFASFYGPEVSAKRFRGAIAEVANANAAMDFGNTTRDDPVFHFDSELIHSANSWLLHVRKEILQAVHSEQYGIARKKLGQLLHSLQDFYSHSNWVELGNERILLHLVQPGHEIPSVAEAGIRTCHDCSEWTCKENLLDNLAVLTTGYYGSHPEKPIGKCSHGGRFDESRHQEPRGGINKDSASSFFSPHHYLHQKAALLAQEASIHFLEKLWREIGSREFMRLLDISPTAGLSFVMDTTGSMGEEISAAKFQAREIIERRQGTPQQPDFYLLVPFHDPSFGPVSKTSDPEEFWKVLDTISPLGGGDEPEMCLSALELALQNSPPYSEIFVFTDASAKDAHLKNSVESLIQEKKCKVTFLITEDPSKTRTKRETLAPNRFDLYVHLAESSGGQIIFTDNDNIRRMAEIIGESSLSSVTLFRYQKGNVLRSKGTQRRTKKQAPQLVKHQFWIDSLVDHVVVTIQGSVEFFEIRDPTDRFQTDATIHGPLAKIQSIGGIYRAFLSAPVHPGEWTLKLRSKGHYSVYIQGQSTLDFLYYFAVPADGRHPGLFRLDSPPVEGLPTYLVVMAVGLNQIKSGFVQLQSVNLEARTGSLGELKLQRGANRTDLFMTELPPTLSTANSFSIVVHGVDGEGQKLERSAPQVATVTGSLLELSRETPVFPGKHVSISWKITNPGAPKSYGLKVITLPRIPADISNARLQLDFNQTGTGQIFLNIPDTALPGSLITITLQANSLNPSAEPDFAHIDLLVMPQPQVETTTPPVCNVTSSENSCGPPQSPCHSQHWAVTLQIWDKAGIHSVQVENGPVLPHQAHGWVEIVTYTSNCCSRQAELVVTNLLGEKYPCQVEVMPPVHPGKTVTTPPEDFRVVADAPDAADRAVAPSAKIWWWSSTILLAIVWLTP</sequence>
<dbReference type="Pfam" id="PF25106">
    <property type="entry name" value="VWA_4"/>
    <property type="match status" value="1"/>
</dbReference>
<dbReference type="InterPro" id="IPR056862">
    <property type="entry name" value="VWA7_N"/>
</dbReference>
<feature type="domain" description="Hemicentin/VWA7 galactose-binding" evidence="7">
    <location>
        <begin position="530"/>
        <end position="617"/>
    </location>
</feature>
<evidence type="ECO:0000259" key="10">
    <source>
        <dbReference type="Pfam" id="PF25106"/>
    </source>
</evidence>
<evidence type="ECO:0000313" key="12">
    <source>
        <dbReference type="EMBL" id="JAG44682.1"/>
    </source>
</evidence>
<keyword evidence="3 6" id="KW-0732">Signal</keyword>
<keyword evidence="2" id="KW-0964">Secreted</keyword>
<dbReference type="Pfam" id="PF25107">
    <property type="entry name" value="VWA7_N"/>
    <property type="match status" value="1"/>
</dbReference>
<dbReference type="InterPro" id="IPR056475">
    <property type="entry name" value="GBD_Hemicentin/VWA7"/>
</dbReference>
<accession>A0A0K8RUU1</accession>
<evidence type="ECO:0000256" key="5">
    <source>
        <dbReference type="SAM" id="MobiDB-lite"/>
    </source>
</evidence>
<evidence type="ECO:0000256" key="3">
    <source>
        <dbReference type="ARBA" id="ARBA00022729"/>
    </source>
</evidence>
<dbReference type="SUPFAM" id="SSF53300">
    <property type="entry name" value="vWA-like"/>
    <property type="match status" value="1"/>
</dbReference>
<dbReference type="Pfam" id="PF23619">
    <property type="entry name" value="Ig_VWA7"/>
    <property type="match status" value="1"/>
</dbReference>
<evidence type="ECO:0000259" key="7">
    <source>
        <dbReference type="Pfam" id="PF23560"/>
    </source>
</evidence>
<dbReference type="GO" id="GO:0005576">
    <property type="term" value="C:extracellular region"/>
    <property type="evidence" value="ECO:0007669"/>
    <property type="project" value="UniProtKB-SubCell"/>
</dbReference>
<dbReference type="InterPro" id="IPR056861">
    <property type="entry name" value="HMCN1-like_VWA"/>
</dbReference>
<dbReference type="InterPro" id="IPR057613">
    <property type="entry name" value="VWA7_4"/>
</dbReference>
<feature type="signal peptide" evidence="6">
    <location>
        <begin position="1"/>
        <end position="27"/>
    </location>
</feature>
<dbReference type="PANTHER" id="PTHR14905">
    <property type="entry name" value="NG37"/>
    <property type="match status" value="1"/>
</dbReference>
<evidence type="ECO:0000259" key="8">
    <source>
        <dbReference type="Pfam" id="PF23610"/>
    </source>
</evidence>
<feature type="domain" description="Hemicentin-1-like von Willebrand factor A" evidence="10">
    <location>
        <begin position="320"/>
        <end position="486"/>
    </location>
</feature>
<name>A0A0K8RUU1_CROHD</name>
<organism evidence="12">
    <name type="scientific">Crotalus horridus</name>
    <name type="common">Timber rattlesnake</name>
    <dbReference type="NCBI Taxonomy" id="35024"/>
    <lineage>
        <taxon>Eukaryota</taxon>
        <taxon>Metazoa</taxon>
        <taxon>Chordata</taxon>
        <taxon>Craniata</taxon>
        <taxon>Vertebrata</taxon>
        <taxon>Euteleostomi</taxon>
        <taxon>Lepidosauria</taxon>
        <taxon>Squamata</taxon>
        <taxon>Bifurcata</taxon>
        <taxon>Unidentata</taxon>
        <taxon>Episquamata</taxon>
        <taxon>Toxicofera</taxon>
        <taxon>Serpentes</taxon>
        <taxon>Colubroidea</taxon>
        <taxon>Viperidae</taxon>
        <taxon>Crotalinae</taxon>
        <taxon>Crotalus</taxon>
    </lineage>
</organism>
<feature type="compositionally biased region" description="Basic and acidic residues" evidence="5">
    <location>
        <begin position="251"/>
        <end position="261"/>
    </location>
</feature>
<feature type="chain" id="PRO_5005518855" evidence="6">
    <location>
        <begin position="28"/>
        <end position="986"/>
    </location>
</feature>
<dbReference type="AlphaFoldDB" id="A0A0K8RUU1"/>
<proteinExistence type="predicted"/>
<dbReference type="EMBL" id="GBKC01001388">
    <property type="protein sequence ID" value="JAG44682.1"/>
    <property type="molecule type" value="Transcribed_RNA"/>
</dbReference>
<keyword evidence="4" id="KW-0325">Glycoprotein</keyword>
<feature type="region of interest" description="Disordered" evidence="5">
    <location>
        <begin position="247"/>
        <end position="267"/>
    </location>
</feature>
<protein>
    <submittedName>
        <fullName evidence="12">Protein G7c-like</fullName>
    </submittedName>
</protein>
<feature type="domain" description="VWA7 Ig-like" evidence="9">
    <location>
        <begin position="736"/>
        <end position="837"/>
    </location>
</feature>
<dbReference type="InterPro" id="IPR052577">
    <property type="entry name" value="VWA7"/>
</dbReference>
<dbReference type="InterPro" id="IPR036465">
    <property type="entry name" value="vWFA_dom_sf"/>
</dbReference>
<feature type="domain" description="VWA7 N-terminal" evidence="11">
    <location>
        <begin position="86"/>
        <end position="308"/>
    </location>
</feature>
<evidence type="ECO:0000256" key="2">
    <source>
        <dbReference type="ARBA" id="ARBA00022525"/>
    </source>
</evidence>
<evidence type="ECO:0000256" key="4">
    <source>
        <dbReference type="ARBA" id="ARBA00023180"/>
    </source>
</evidence>
<comment type="subcellular location">
    <subcellularLocation>
        <location evidence="1">Secreted</location>
    </subcellularLocation>
</comment>
<evidence type="ECO:0000259" key="11">
    <source>
        <dbReference type="Pfam" id="PF25107"/>
    </source>
</evidence>
<evidence type="ECO:0000256" key="1">
    <source>
        <dbReference type="ARBA" id="ARBA00004613"/>
    </source>
</evidence>
<dbReference type="Pfam" id="PF23560">
    <property type="entry name" value="GBD_Hemicentin"/>
    <property type="match status" value="1"/>
</dbReference>
<dbReference type="Gene3D" id="3.40.50.410">
    <property type="entry name" value="von Willebrand factor, type A domain"/>
    <property type="match status" value="1"/>
</dbReference>
<reference evidence="12" key="1">
    <citation type="journal article" date="2015" name="Toxicon">
        <title>The transcriptomic and proteomic basis for the evolution of a novel venom phenotype within the Timber Rattlesnake (Crotalus horridus).</title>
        <authorList>
            <person name="Rokyta D.R."/>
            <person name="Wray K.P."/>
            <person name="McGivern J.J."/>
            <person name="Margres M.J."/>
        </authorList>
    </citation>
    <scope>NUCLEOTIDE SEQUENCE</scope>
    <source>
        <tissue evidence="12">Venom gland</tissue>
    </source>
</reference>
<dbReference type="PANTHER" id="PTHR14905:SF7">
    <property type="entry name" value="VON WILLEBRAND FACTOR A DOMAIN-CONTAINING PROTEIN 7"/>
    <property type="match status" value="1"/>
</dbReference>